<evidence type="ECO:0000259" key="8">
    <source>
        <dbReference type="PROSITE" id="PS50850"/>
    </source>
</evidence>
<feature type="transmembrane region" description="Helical" evidence="7">
    <location>
        <begin position="347"/>
        <end position="367"/>
    </location>
</feature>
<dbReference type="InterPro" id="IPR050382">
    <property type="entry name" value="MFS_Na/Anion_cotransporter"/>
</dbReference>
<name>A0A561DXK9_9BACI</name>
<dbReference type="InterPro" id="IPR036259">
    <property type="entry name" value="MFS_trans_sf"/>
</dbReference>
<dbReference type="AlphaFoldDB" id="A0A561DXK9"/>
<evidence type="ECO:0000313" key="9">
    <source>
        <dbReference type="EMBL" id="TWE08104.1"/>
    </source>
</evidence>
<evidence type="ECO:0000256" key="5">
    <source>
        <dbReference type="ARBA" id="ARBA00022989"/>
    </source>
</evidence>
<proteinExistence type="predicted"/>
<feature type="transmembrane region" description="Helical" evidence="7">
    <location>
        <begin position="167"/>
        <end position="187"/>
    </location>
</feature>
<dbReference type="GO" id="GO:0022857">
    <property type="term" value="F:transmembrane transporter activity"/>
    <property type="evidence" value="ECO:0007669"/>
    <property type="project" value="InterPro"/>
</dbReference>
<feature type="transmembrane region" description="Helical" evidence="7">
    <location>
        <begin position="373"/>
        <end position="395"/>
    </location>
</feature>
<dbReference type="RefSeq" id="WP_144561852.1">
    <property type="nucleotide sequence ID" value="NZ_VIVN01000001.1"/>
</dbReference>
<comment type="subcellular location">
    <subcellularLocation>
        <location evidence="1">Cell membrane</location>
        <topology evidence="1">Multi-pass membrane protein</topology>
    </subcellularLocation>
</comment>
<dbReference type="InterPro" id="IPR020846">
    <property type="entry name" value="MFS_dom"/>
</dbReference>
<accession>A0A561DXK9</accession>
<dbReference type="Proteomes" id="UP000319671">
    <property type="component" value="Unassembled WGS sequence"/>
</dbReference>
<feature type="transmembrane region" description="Helical" evidence="7">
    <location>
        <begin position="250"/>
        <end position="273"/>
    </location>
</feature>
<protein>
    <submittedName>
        <fullName evidence="9">Sugar phosphate permease</fullName>
    </submittedName>
</protein>
<feature type="transmembrane region" description="Helical" evidence="7">
    <location>
        <begin position="138"/>
        <end position="161"/>
    </location>
</feature>
<feature type="domain" description="Major facilitator superfamily (MFS) profile" evidence="8">
    <location>
        <begin position="13"/>
        <end position="400"/>
    </location>
</feature>
<evidence type="ECO:0000313" key="10">
    <source>
        <dbReference type="Proteomes" id="UP000319671"/>
    </source>
</evidence>
<feature type="transmembrane region" description="Helical" evidence="7">
    <location>
        <begin position="104"/>
        <end position="126"/>
    </location>
</feature>
<dbReference type="Pfam" id="PF07690">
    <property type="entry name" value="MFS_1"/>
    <property type="match status" value="1"/>
</dbReference>
<dbReference type="PROSITE" id="PS50850">
    <property type="entry name" value="MFS"/>
    <property type="match status" value="1"/>
</dbReference>
<feature type="transmembrane region" description="Helical" evidence="7">
    <location>
        <begin position="51"/>
        <end position="72"/>
    </location>
</feature>
<dbReference type="InterPro" id="IPR000849">
    <property type="entry name" value="Sugar_P_transporter"/>
</dbReference>
<dbReference type="GO" id="GO:0005886">
    <property type="term" value="C:plasma membrane"/>
    <property type="evidence" value="ECO:0007669"/>
    <property type="project" value="UniProtKB-SubCell"/>
</dbReference>
<feature type="transmembrane region" description="Helical" evidence="7">
    <location>
        <begin position="310"/>
        <end position="335"/>
    </location>
</feature>
<keyword evidence="3" id="KW-1003">Cell membrane</keyword>
<reference evidence="9 10" key="1">
    <citation type="submission" date="2019-06" db="EMBL/GenBank/DDBJ databases">
        <title>Sorghum-associated microbial communities from plants grown in Nebraska, USA.</title>
        <authorList>
            <person name="Schachtman D."/>
        </authorList>
    </citation>
    <scope>NUCLEOTIDE SEQUENCE [LARGE SCALE GENOMIC DNA]</scope>
    <source>
        <strain evidence="9 10">2482</strain>
    </source>
</reference>
<gene>
    <name evidence="9" type="ORF">FB550_101118</name>
</gene>
<evidence type="ECO:0000256" key="2">
    <source>
        <dbReference type="ARBA" id="ARBA00022448"/>
    </source>
</evidence>
<dbReference type="PIRSF" id="PIRSF002808">
    <property type="entry name" value="Hexose_phosphate_transp"/>
    <property type="match status" value="1"/>
</dbReference>
<evidence type="ECO:0000256" key="1">
    <source>
        <dbReference type="ARBA" id="ARBA00004651"/>
    </source>
</evidence>
<dbReference type="PANTHER" id="PTHR11662:SF399">
    <property type="entry name" value="FI19708P1-RELATED"/>
    <property type="match status" value="1"/>
</dbReference>
<sequence length="409" mass="44870">MVTKVQQNWKYVIITMLFLGWSLGNFDRFIMNYAILGISKDLHLGATETGIVLSSFFAGYAIMQIPGGWLADRFGFRKIIITALLAWSIFTVLTGFAWSLLSMILIRFLFGIGEGSFFPSASKGIAGWFPINERSRAMSIMLSSGTIMGVLTPIVGTHLIQGIGWRMIFHAVGVLGIVITLLFVFFLKEQSRSSVSQERTIGEKKQPLIAVLKTPMIWNLFIAYFSIYAVNWGLTSWMPTYLVQVKGLDLTSVGYLSAIPPLVGVLAMFLSGYVLDKLPEGKDKLLAAVFALISAVSLLLMAFAPNITMFVIYQSIITVLFSFNIILITSVPLKILPEEVVGTANGFINTGAQFAGVLTPMLIGFLVDAFAGSYKAAFIMLVIFALLCAGSLFTIRKKKTIELSSQHVG</sequence>
<evidence type="ECO:0000256" key="6">
    <source>
        <dbReference type="ARBA" id="ARBA00023136"/>
    </source>
</evidence>
<keyword evidence="4 7" id="KW-0812">Transmembrane</keyword>
<feature type="transmembrane region" description="Helical" evidence="7">
    <location>
        <begin position="79"/>
        <end position="98"/>
    </location>
</feature>
<feature type="transmembrane region" description="Helical" evidence="7">
    <location>
        <begin position="12"/>
        <end position="31"/>
    </location>
</feature>
<dbReference type="InterPro" id="IPR011701">
    <property type="entry name" value="MFS"/>
</dbReference>
<evidence type="ECO:0000256" key="3">
    <source>
        <dbReference type="ARBA" id="ARBA00022475"/>
    </source>
</evidence>
<dbReference type="Gene3D" id="1.20.1250.20">
    <property type="entry name" value="MFS general substrate transporter like domains"/>
    <property type="match status" value="2"/>
</dbReference>
<dbReference type="CDD" id="cd17319">
    <property type="entry name" value="MFS_ExuT_GudP_like"/>
    <property type="match status" value="1"/>
</dbReference>
<keyword evidence="5 7" id="KW-1133">Transmembrane helix</keyword>
<keyword evidence="2" id="KW-0813">Transport</keyword>
<feature type="transmembrane region" description="Helical" evidence="7">
    <location>
        <begin position="285"/>
        <end position="304"/>
    </location>
</feature>
<dbReference type="SUPFAM" id="SSF103473">
    <property type="entry name" value="MFS general substrate transporter"/>
    <property type="match status" value="1"/>
</dbReference>
<evidence type="ECO:0000256" key="7">
    <source>
        <dbReference type="SAM" id="Phobius"/>
    </source>
</evidence>
<keyword evidence="10" id="KW-1185">Reference proteome</keyword>
<dbReference type="EMBL" id="VIVN01000001">
    <property type="protein sequence ID" value="TWE08104.1"/>
    <property type="molecule type" value="Genomic_DNA"/>
</dbReference>
<organism evidence="9 10">
    <name type="scientific">Neobacillus bataviensis</name>
    <dbReference type="NCBI Taxonomy" id="220685"/>
    <lineage>
        <taxon>Bacteria</taxon>
        <taxon>Bacillati</taxon>
        <taxon>Bacillota</taxon>
        <taxon>Bacilli</taxon>
        <taxon>Bacillales</taxon>
        <taxon>Bacillaceae</taxon>
        <taxon>Neobacillus</taxon>
    </lineage>
</organism>
<keyword evidence="6 7" id="KW-0472">Membrane</keyword>
<comment type="caution">
    <text evidence="9">The sequence shown here is derived from an EMBL/GenBank/DDBJ whole genome shotgun (WGS) entry which is preliminary data.</text>
</comment>
<feature type="transmembrane region" description="Helical" evidence="7">
    <location>
        <begin position="208"/>
        <end position="230"/>
    </location>
</feature>
<evidence type="ECO:0000256" key="4">
    <source>
        <dbReference type="ARBA" id="ARBA00022692"/>
    </source>
</evidence>
<dbReference type="PANTHER" id="PTHR11662">
    <property type="entry name" value="SOLUTE CARRIER FAMILY 17"/>
    <property type="match status" value="1"/>
</dbReference>